<protein>
    <recommendedName>
        <fullName evidence="2">Endonuclease/exonuclease/phosphatase domain-containing protein</fullName>
    </recommendedName>
</protein>
<feature type="region of interest" description="Disordered" evidence="1">
    <location>
        <begin position="122"/>
        <end position="153"/>
    </location>
</feature>
<comment type="caution">
    <text evidence="3">The sequence shown here is derived from an EMBL/GenBank/DDBJ whole genome shotgun (WGS) entry which is preliminary data.</text>
</comment>
<keyword evidence="4" id="KW-1185">Reference proteome</keyword>
<name>A0ABQ8S337_PERAM</name>
<dbReference type="Gene3D" id="3.30.420.10">
    <property type="entry name" value="Ribonuclease H-like superfamily/Ribonuclease H"/>
    <property type="match status" value="1"/>
</dbReference>
<dbReference type="Proteomes" id="UP001148838">
    <property type="component" value="Unassembled WGS sequence"/>
</dbReference>
<accession>A0ABQ8S337</accession>
<dbReference type="InterPro" id="IPR036691">
    <property type="entry name" value="Endo/exonu/phosph_ase_sf"/>
</dbReference>
<feature type="domain" description="Endonuclease/exonuclease/phosphatase" evidence="2">
    <location>
        <begin position="166"/>
        <end position="350"/>
    </location>
</feature>
<dbReference type="PANTHER" id="PTHR47326">
    <property type="entry name" value="TRANSPOSABLE ELEMENT TC3 TRANSPOSASE-LIKE PROTEIN"/>
    <property type="match status" value="1"/>
</dbReference>
<evidence type="ECO:0000313" key="4">
    <source>
        <dbReference type="Proteomes" id="UP001148838"/>
    </source>
</evidence>
<dbReference type="PANTHER" id="PTHR47326:SF1">
    <property type="entry name" value="HTH PSQ-TYPE DOMAIN-CONTAINING PROTEIN"/>
    <property type="match status" value="1"/>
</dbReference>
<organism evidence="3 4">
    <name type="scientific">Periplaneta americana</name>
    <name type="common">American cockroach</name>
    <name type="synonym">Blatta americana</name>
    <dbReference type="NCBI Taxonomy" id="6978"/>
    <lineage>
        <taxon>Eukaryota</taxon>
        <taxon>Metazoa</taxon>
        <taxon>Ecdysozoa</taxon>
        <taxon>Arthropoda</taxon>
        <taxon>Hexapoda</taxon>
        <taxon>Insecta</taxon>
        <taxon>Pterygota</taxon>
        <taxon>Neoptera</taxon>
        <taxon>Polyneoptera</taxon>
        <taxon>Dictyoptera</taxon>
        <taxon>Blattodea</taxon>
        <taxon>Blattoidea</taxon>
        <taxon>Blattidae</taxon>
        <taxon>Blattinae</taxon>
        <taxon>Periplaneta</taxon>
    </lineage>
</organism>
<gene>
    <name evidence="3" type="ORF">ANN_24463</name>
</gene>
<reference evidence="3 4" key="1">
    <citation type="journal article" date="2022" name="Allergy">
        <title>Genome assembly and annotation of Periplaneta americana reveal a comprehensive cockroach allergen profile.</title>
        <authorList>
            <person name="Wang L."/>
            <person name="Xiong Q."/>
            <person name="Saelim N."/>
            <person name="Wang L."/>
            <person name="Nong W."/>
            <person name="Wan A.T."/>
            <person name="Shi M."/>
            <person name="Liu X."/>
            <person name="Cao Q."/>
            <person name="Hui J.H.L."/>
            <person name="Sookrung N."/>
            <person name="Leung T.F."/>
            <person name="Tungtrongchitr A."/>
            <person name="Tsui S.K.W."/>
        </authorList>
    </citation>
    <scope>NUCLEOTIDE SEQUENCE [LARGE SCALE GENOMIC DNA]</scope>
    <source>
        <strain evidence="3">PWHHKU_190912</strain>
    </source>
</reference>
<evidence type="ECO:0000313" key="3">
    <source>
        <dbReference type="EMBL" id="KAJ4428426.1"/>
    </source>
</evidence>
<dbReference type="CDD" id="cd09076">
    <property type="entry name" value="L1-EN"/>
    <property type="match status" value="1"/>
</dbReference>
<dbReference type="Gene3D" id="3.60.10.10">
    <property type="entry name" value="Endonuclease/exonuclease/phosphatase"/>
    <property type="match status" value="1"/>
</dbReference>
<dbReference type="InterPro" id="IPR036397">
    <property type="entry name" value="RNaseH_sf"/>
</dbReference>
<dbReference type="InterPro" id="IPR005135">
    <property type="entry name" value="Endo/exonuclease/phosphatase"/>
</dbReference>
<dbReference type="SUPFAM" id="SSF56219">
    <property type="entry name" value="DNase I-like"/>
    <property type="match status" value="1"/>
</dbReference>
<proteinExistence type="predicted"/>
<dbReference type="Pfam" id="PF03372">
    <property type="entry name" value="Exo_endo_phos"/>
    <property type="match status" value="1"/>
</dbReference>
<feature type="compositionally biased region" description="Basic and acidic residues" evidence="1">
    <location>
        <begin position="128"/>
        <end position="140"/>
    </location>
</feature>
<sequence>MEEKNFPLRMMYSSGKGTGPTPVAYFRAMFTPEHDRLLDGREGVKQRQFTALPLRRHYQRIPNLTGPVDNNDVTLQRNRNKTAGKIAGSHDYCGLHDLDVGVRAVRSSDSLGYVGGSVATGRVSHAGQAKDENPDKEATQKRIPNGSEGGRGLRIPTADEAEEAIHGGNGTGKHEFGTGFYVAKRVADNVIDFKPYNERICMLRIKTKFYNVTLISAHAPTEDKLEETKEIFYNQLENVFDSTPKHDMKIVLGDFNAKVGKEAFLAPACGQHSLHDATNDNGKKMVEFAIGRDLTVGGTWFPHKNIHKETWRSPNGQISNQIDHILTDRRHSSAVNDIRSLRGADIGSDHYLVRAKIRVKIVKANKQERREWIKWDIDKLENRTTSEDYAREVTNNLDLNIFNENEDNINDMWREIKTSINKAADKILGRQDKPKRNDWFDEECLLILEEKNKAYKKMIGRYTRQNELEYKNKRKEANHMFRNKKRALLHEKLSNISIEYNNQNARNFYKEVNYFKKGFKPQTKLIKNSKGEIISNEAQALERWKEYYEDHFKLRNERESEQMEQEVYTAEPLVEPPEMIDVEMAIDKLKNNKAPGCDHITTEMIKKGGCGPFILRNTINAERYVIMLENNVWPIVYTWDNINDLIFMQDCVPPHSALDACAWLDRHFPGCWFGLRGPHERPARSHDLTPCDVFLWSLAKEEVYRTKSRTLHELGIAFRHVLTNVPQQFLLKLVKTIPKRLETLVENAGACV</sequence>
<evidence type="ECO:0000256" key="1">
    <source>
        <dbReference type="SAM" id="MobiDB-lite"/>
    </source>
</evidence>
<dbReference type="EMBL" id="JAJSOF020000037">
    <property type="protein sequence ID" value="KAJ4428426.1"/>
    <property type="molecule type" value="Genomic_DNA"/>
</dbReference>
<evidence type="ECO:0000259" key="2">
    <source>
        <dbReference type="Pfam" id="PF03372"/>
    </source>
</evidence>